<evidence type="ECO:0000256" key="1">
    <source>
        <dbReference type="SAM" id="SignalP"/>
    </source>
</evidence>
<protein>
    <submittedName>
        <fullName evidence="2">Uncharacterized protein</fullName>
    </submittedName>
</protein>
<organism evidence="2 3">
    <name type="scientific">Cerrena zonata</name>
    <dbReference type="NCBI Taxonomy" id="2478898"/>
    <lineage>
        <taxon>Eukaryota</taxon>
        <taxon>Fungi</taxon>
        <taxon>Dikarya</taxon>
        <taxon>Basidiomycota</taxon>
        <taxon>Agaricomycotina</taxon>
        <taxon>Agaricomycetes</taxon>
        <taxon>Polyporales</taxon>
        <taxon>Cerrenaceae</taxon>
        <taxon>Cerrena</taxon>
    </lineage>
</organism>
<comment type="caution">
    <text evidence="2">The sequence shown here is derived from an EMBL/GenBank/DDBJ whole genome shotgun (WGS) entry which is preliminary data.</text>
</comment>
<dbReference type="EMBL" id="JASBNA010000039">
    <property type="protein sequence ID" value="KAK7681792.1"/>
    <property type="molecule type" value="Genomic_DNA"/>
</dbReference>
<evidence type="ECO:0000313" key="3">
    <source>
        <dbReference type="Proteomes" id="UP001385951"/>
    </source>
</evidence>
<proteinExistence type="predicted"/>
<reference evidence="2 3" key="1">
    <citation type="submission" date="2022-09" db="EMBL/GenBank/DDBJ databases">
        <authorList>
            <person name="Palmer J.M."/>
        </authorList>
    </citation>
    <scope>NUCLEOTIDE SEQUENCE [LARGE SCALE GENOMIC DNA]</scope>
    <source>
        <strain evidence="2 3">DSM 7382</strain>
    </source>
</reference>
<accession>A0AAW0FWV2</accession>
<dbReference type="Proteomes" id="UP001385951">
    <property type="component" value="Unassembled WGS sequence"/>
</dbReference>
<keyword evidence="1" id="KW-0732">Signal</keyword>
<gene>
    <name evidence="2" type="ORF">QCA50_015139</name>
</gene>
<evidence type="ECO:0000313" key="2">
    <source>
        <dbReference type="EMBL" id="KAK7681792.1"/>
    </source>
</evidence>
<sequence>MRAPILSFLALLTLIYCVFINVSTTTARAYPNAVSGNEHTESHHVSHNNRSPIVDGAHQNNVQELLRTLSIFGDAKQKFLDIVHGGMEQTHFDFWKQANSLGQKLQKYSESLIDDAKSQVQEAAERIEEVRQIVHDLVTSVNHLHADLASHLTDDVTTESLSQDLEDALLPIVEKLHEMFPAPDHAPHHDERERAVRELLDKIEEKIVAVGTKHGLDEAVLRRHIETINPLVLKLVVLIGDLSEQHPILRDMLIFTVVGLIIPESWILRPILRIFGFGPAGPAKGRKPASSLCTYLIMMATLAGSAASWSQRYFYGAAVKKGTWFSNMQRAGMTVVPPGTGKKVVGGIGAGVGLGLSFMRC</sequence>
<dbReference type="AlphaFoldDB" id="A0AAW0FWV2"/>
<feature type="signal peptide" evidence="1">
    <location>
        <begin position="1"/>
        <end position="29"/>
    </location>
</feature>
<keyword evidence="3" id="KW-1185">Reference proteome</keyword>
<feature type="chain" id="PRO_5043440934" evidence="1">
    <location>
        <begin position="30"/>
        <end position="361"/>
    </location>
</feature>
<name>A0AAW0FWV2_9APHY</name>